<dbReference type="OrthoDB" id="7171052at2"/>
<dbReference type="Proteomes" id="UP000266441">
    <property type="component" value="Unassembled WGS sequence"/>
</dbReference>
<dbReference type="RefSeq" id="WP_119351202.1">
    <property type="nucleotide sequence ID" value="NZ_QWET01000015.1"/>
</dbReference>
<gene>
    <name evidence="1" type="ORF">D1164_17565</name>
</gene>
<dbReference type="Gene3D" id="2.60.120.200">
    <property type="match status" value="1"/>
</dbReference>
<organism evidence="1 2">
    <name type="scientific">Mariniphaga sediminis</name>
    <dbReference type="NCBI Taxonomy" id="1628158"/>
    <lineage>
        <taxon>Bacteria</taxon>
        <taxon>Pseudomonadati</taxon>
        <taxon>Bacteroidota</taxon>
        <taxon>Bacteroidia</taxon>
        <taxon>Marinilabiliales</taxon>
        <taxon>Prolixibacteraceae</taxon>
        <taxon>Mariniphaga</taxon>
    </lineage>
</organism>
<evidence type="ECO:0000313" key="2">
    <source>
        <dbReference type="Proteomes" id="UP000266441"/>
    </source>
</evidence>
<dbReference type="Pfam" id="PF09224">
    <property type="entry name" value="DUF1961"/>
    <property type="match status" value="1"/>
</dbReference>
<dbReference type="SUPFAM" id="SSF49899">
    <property type="entry name" value="Concanavalin A-like lectins/glucanases"/>
    <property type="match status" value="1"/>
</dbReference>
<name>A0A399CX51_9BACT</name>
<reference evidence="1 2" key="1">
    <citation type="journal article" date="2015" name="Int. J. Syst. Evol. Microbiol.">
        <title>Mariniphaga sediminis sp. nov., isolated from coastal sediment.</title>
        <authorList>
            <person name="Wang F.Q."/>
            <person name="Shen Q.Y."/>
            <person name="Chen G.J."/>
            <person name="Du Z.J."/>
        </authorList>
    </citation>
    <scope>NUCLEOTIDE SEQUENCE [LARGE SCALE GENOMIC DNA]</scope>
    <source>
        <strain evidence="1 2">SY21</strain>
    </source>
</reference>
<dbReference type="InterPro" id="IPR015305">
    <property type="entry name" value="DUF1961"/>
</dbReference>
<dbReference type="GO" id="GO:0005975">
    <property type="term" value="P:carbohydrate metabolic process"/>
    <property type="evidence" value="ECO:0007669"/>
    <property type="project" value="UniProtKB-ARBA"/>
</dbReference>
<evidence type="ECO:0000313" key="1">
    <source>
        <dbReference type="EMBL" id="RIH63947.1"/>
    </source>
</evidence>
<dbReference type="EMBL" id="QWET01000015">
    <property type="protein sequence ID" value="RIH63947.1"/>
    <property type="molecule type" value="Genomic_DNA"/>
</dbReference>
<sequence>MMRISKLVVASLFLSFLSLAGWGQEKVIFHYRFNENDNLSDWTMEGEGKAYIEDGKLILEPIHYSMLKSLMDEGTLSTNNVQEEYRPWLVEAMTKKYGDDMERYYIKGENGEPVFRGGHFNFWNKKYPAPDDFALEFEFKSLSPAPLHMIMFCALGKNGESIFVPSMPPRYGLAQEIMYGPMFQYRISYFHPSRKTANMRRAPGREMVAKGKDAVSGTPGKTYLCRVERVGKKVKYIVDGETILTFHDETPLKGGYWGFRLMACARGEYDNIKVLDLTTP</sequence>
<comment type="caution">
    <text evidence="1">The sequence shown here is derived from an EMBL/GenBank/DDBJ whole genome shotgun (WGS) entry which is preliminary data.</text>
</comment>
<keyword evidence="2" id="KW-1185">Reference proteome</keyword>
<dbReference type="InterPro" id="IPR013320">
    <property type="entry name" value="ConA-like_dom_sf"/>
</dbReference>
<proteinExistence type="predicted"/>
<protein>
    <submittedName>
        <fullName evidence="1">DUF1961 family protein</fullName>
    </submittedName>
</protein>
<accession>A0A399CX51</accession>
<dbReference type="GO" id="GO:0004553">
    <property type="term" value="F:hydrolase activity, hydrolyzing O-glycosyl compounds"/>
    <property type="evidence" value="ECO:0007669"/>
    <property type="project" value="UniProtKB-ARBA"/>
</dbReference>
<dbReference type="AlphaFoldDB" id="A0A399CX51"/>